<proteinExistence type="predicted"/>
<feature type="transmembrane region" description="Helical" evidence="1">
    <location>
        <begin position="126"/>
        <end position="147"/>
    </location>
</feature>
<comment type="caution">
    <text evidence="2">The sequence shown here is derived from an EMBL/GenBank/DDBJ whole genome shotgun (WGS) entry which is preliminary data.</text>
</comment>
<gene>
    <name evidence="2" type="ORF">ILYODFUR_035859</name>
</gene>
<keyword evidence="1" id="KW-0812">Transmembrane</keyword>
<keyword evidence="1" id="KW-1133">Transmembrane helix</keyword>
<dbReference type="EMBL" id="JAHRIQ010076538">
    <property type="protein sequence ID" value="MEQ2246204.1"/>
    <property type="molecule type" value="Genomic_DNA"/>
</dbReference>
<evidence type="ECO:0000313" key="3">
    <source>
        <dbReference type="Proteomes" id="UP001482620"/>
    </source>
</evidence>
<evidence type="ECO:0000313" key="2">
    <source>
        <dbReference type="EMBL" id="MEQ2246204.1"/>
    </source>
</evidence>
<keyword evidence="1" id="KW-0472">Membrane</keyword>
<keyword evidence="3" id="KW-1185">Reference proteome</keyword>
<organism evidence="2 3">
    <name type="scientific">Ilyodon furcidens</name>
    <name type="common">goldbreast splitfin</name>
    <dbReference type="NCBI Taxonomy" id="33524"/>
    <lineage>
        <taxon>Eukaryota</taxon>
        <taxon>Metazoa</taxon>
        <taxon>Chordata</taxon>
        <taxon>Craniata</taxon>
        <taxon>Vertebrata</taxon>
        <taxon>Euteleostomi</taxon>
        <taxon>Actinopterygii</taxon>
        <taxon>Neopterygii</taxon>
        <taxon>Teleostei</taxon>
        <taxon>Neoteleostei</taxon>
        <taxon>Acanthomorphata</taxon>
        <taxon>Ovalentaria</taxon>
        <taxon>Atherinomorphae</taxon>
        <taxon>Cyprinodontiformes</taxon>
        <taxon>Goodeidae</taxon>
        <taxon>Ilyodon</taxon>
    </lineage>
</organism>
<dbReference type="Proteomes" id="UP001482620">
    <property type="component" value="Unassembled WGS sequence"/>
</dbReference>
<evidence type="ECO:0000256" key="1">
    <source>
        <dbReference type="SAM" id="Phobius"/>
    </source>
</evidence>
<protein>
    <submittedName>
        <fullName evidence="2">Uncharacterized protein</fullName>
    </submittedName>
</protein>
<sequence length="176" mass="19692">MVAQLVALLPCSKKVLGSTPGLMSFCMEFAGSPRACVSSLWQAHTEFFQSSGRQVQRRLEHLSQQRRTVSREGLKYNTHAGEERRWLWLSEREETGWVLGCSLWISLGPPPNGVSISYPPHSLRGLVSLLAGVLVVLGVWGWVLWYVPAHSRWLWLGSPPCLSRVHGQQVSGSSHY</sequence>
<accession>A0ABV0UMY3</accession>
<name>A0ABV0UMY3_9TELE</name>
<reference evidence="2 3" key="1">
    <citation type="submission" date="2021-06" db="EMBL/GenBank/DDBJ databases">
        <authorList>
            <person name="Palmer J.M."/>
        </authorList>
    </citation>
    <scope>NUCLEOTIDE SEQUENCE [LARGE SCALE GENOMIC DNA]</scope>
    <source>
        <strain evidence="3">if_2019</strain>
        <tissue evidence="2">Muscle</tissue>
    </source>
</reference>